<dbReference type="Pfam" id="PF12697">
    <property type="entry name" value="Abhydrolase_6"/>
    <property type="match status" value="1"/>
</dbReference>
<dbReference type="PANTHER" id="PTHR43798:SF31">
    <property type="entry name" value="AB HYDROLASE SUPERFAMILY PROTEIN YCLE"/>
    <property type="match status" value="1"/>
</dbReference>
<dbReference type="GO" id="GO:0016020">
    <property type="term" value="C:membrane"/>
    <property type="evidence" value="ECO:0007669"/>
    <property type="project" value="TreeGrafter"/>
</dbReference>
<sequence>MTRPVVFIHGLRTSSSMWDPQIALLGKRWRCIAPDLPGHGDRAGERFTAEAALRTIEDALAQADGPAHLVGCSLGGMLALHAAAGTGHPLASVVAAGCSTQPGPGSARAYGKVIGLVDRWGGEAAVRRVMGEGAARHFLRKGRADLATVERAVAAVATFDLLADTARIDAPVAFLNGHLDQFRGQERRFAGQAARGRLVVLGYGTHMVNLTHPVPYTRTLQRLLLEAESLGPAPGR</sequence>
<dbReference type="PANTHER" id="PTHR43798">
    <property type="entry name" value="MONOACYLGLYCEROL LIPASE"/>
    <property type="match status" value="1"/>
</dbReference>
<evidence type="ECO:0000256" key="1">
    <source>
        <dbReference type="ARBA" id="ARBA00022801"/>
    </source>
</evidence>
<dbReference type="InterPro" id="IPR029058">
    <property type="entry name" value="AB_hydrolase_fold"/>
</dbReference>
<keyword evidence="4" id="KW-1185">Reference proteome</keyword>
<dbReference type="InterPro" id="IPR000073">
    <property type="entry name" value="AB_hydrolase_1"/>
</dbReference>
<dbReference type="SUPFAM" id="SSF53474">
    <property type="entry name" value="alpha/beta-Hydrolases"/>
    <property type="match status" value="1"/>
</dbReference>
<evidence type="ECO:0000313" key="4">
    <source>
        <dbReference type="Proteomes" id="UP000188145"/>
    </source>
</evidence>
<organism evidence="3 4">
    <name type="scientific">Tessaracoccus aquimaris</name>
    <dbReference type="NCBI Taxonomy" id="1332264"/>
    <lineage>
        <taxon>Bacteria</taxon>
        <taxon>Bacillati</taxon>
        <taxon>Actinomycetota</taxon>
        <taxon>Actinomycetes</taxon>
        <taxon>Propionibacteriales</taxon>
        <taxon>Propionibacteriaceae</taxon>
        <taxon>Tessaracoccus</taxon>
    </lineage>
</organism>
<dbReference type="GO" id="GO:0016787">
    <property type="term" value="F:hydrolase activity"/>
    <property type="evidence" value="ECO:0007669"/>
    <property type="project" value="UniProtKB-KW"/>
</dbReference>
<dbReference type="STRING" id="1332264.BW730_17315"/>
<accession>A0A1Q2CSA6</accession>
<dbReference type="Gene3D" id="3.40.50.1820">
    <property type="entry name" value="alpha/beta hydrolase"/>
    <property type="match status" value="1"/>
</dbReference>
<name>A0A1Q2CSA6_9ACTN</name>
<dbReference type="EMBL" id="CP019606">
    <property type="protein sequence ID" value="AQP48994.1"/>
    <property type="molecule type" value="Genomic_DNA"/>
</dbReference>
<evidence type="ECO:0000313" key="3">
    <source>
        <dbReference type="EMBL" id="AQP48994.1"/>
    </source>
</evidence>
<protein>
    <recommendedName>
        <fullName evidence="2">AB hydrolase-1 domain-containing protein</fullName>
    </recommendedName>
</protein>
<feature type="domain" description="AB hydrolase-1" evidence="2">
    <location>
        <begin position="5"/>
        <end position="214"/>
    </location>
</feature>
<reference evidence="4" key="1">
    <citation type="submission" date="2017-02" db="EMBL/GenBank/DDBJ databases">
        <title>Tessaracoccus aquaemaris sp. nov., isolated from the intestine of a Korean rockfish, Sebastes schlegelii, in a marine aquaculture pond.</title>
        <authorList>
            <person name="Tak E.J."/>
            <person name="Bae J.-W."/>
        </authorList>
    </citation>
    <scope>NUCLEOTIDE SEQUENCE [LARGE SCALE GENOMIC DNA]</scope>
    <source>
        <strain evidence="4">NSG39</strain>
    </source>
</reference>
<gene>
    <name evidence="3" type="ORF">BW730_17315</name>
</gene>
<keyword evidence="1" id="KW-0378">Hydrolase</keyword>
<dbReference type="KEGG" id="tes:BW730_17315"/>
<dbReference type="AlphaFoldDB" id="A0A1Q2CSA6"/>
<proteinExistence type="predicted"/>
<evidence type="ECO:0000259" key="2">
    <source>
        <dbReference type="Pfam" id="PF12697"/>
    </source>
</evidence>
<dbReference type="InterPro" id="IPR050266">
    <property type="entry name" value="AB_hydrolase_sf"/>
</dbReference>
<dbReference type="Proteomes" id="UP000188145">
    <property type="component" value="Chromosome"/>
</dbReference>
<dbReference type="RefSeq" id="WP_077687348.1">
    <property type="nucleotide sequence ID" value="NZ_CP019606.1"/>
</dbReference>
<dbReference type="OrthoDB" id="5495375at2"/>